<dbReference type="InterPro" id="IPR013783">
    <property type="entry name" value="Ig-like_fold"/>
</dbReference>
<dbReference type="InterPro" id="IPR011161">
    <property type="entry name" value="MHC_I-like_Ag-recog"/>
</dbReference>
<dbReference type="Pfam" id="PF07654">
    <property type="entry name" value="C1-set"/>
    <property type="match status" value="1"/>
</dbReference>
<dbReference type="GO" id="GO:0002474">
    <property type="term" value="P:antigen processing and presentation of peptide antigen via MHC class I"/>
    <property type="evidence" value="ECO:0007669"/>
    <property type="project" value="UniProtKB-KW"/>
</dbReference>
<evidence type="ECO:0000256" key="11">
    <source>
        <dbReference type="SAM" id="MobiDB-lite"/>
    </source>
</evidence>
<evidence type="ECO:0000256" key="7">
    <source>
        <dbReference type="ARBA" id="ARBA00023136"/>
    </source>
</evidence>
<feature type="domain" description="Ig-like" evidence="13">
    <location>
        <begin position="196"/>
        <end position="273"/>
    </location>
</feature>
<dbReference type="PANTHER" id="PTHR16675:SF242">
    <property type="entry name" value="MAJOR HISTOCOMPATIBILITY COMPLEX CLASS I-RELATED GENE PROTEIN"/>
    <property type="match status" value="1"/>
</dbReference>
<dbReference type="InterPro" id="IPR050208">
    <property type="entry name" value="MHC_class-I_related"/>
</dbReference>
<keyword evidence="4" id="KW-0732">Signal</keyword>
<evidence type="ECO:0000256" key="10">
    <source>
        <dbReference type="RuleBase" id="RU004439"/>
    </source>
</evidence>
<dbReference type="FunFam" id="2.60.40.10:FF:000204">
    <property type="entry name" value="Major histocompatibility complex, class I-related protein"/>
    <property type="match status" value="1"/>
</dbReference>
<protein>
    <submittedName>
        <fullName evidence="15">Class I histocompatibility antigen, F10 alpha chain-like isoform X1</fullName>
    </submittedName>
</protein>
<dbReference type="GeneID" id="108494829"/>
<dbReference type="InterPro" id="IPR001039">
    <property type="entry name" value="MHC_I_a_a1/a2"/>
</dbReference>
<keyword evidence="14" id="KW-1185">Reference proteome</keyword>
<comment type="subcellular location">
    <subcellularLocation>
        <location evidence="1">Membrane</location>
        <topology evidence="1">Single-pass type I membrane protein</topology>
    </subcellularLocation>
</comment>
<dbReference type="GO" id="GO:0042612">
    <property type="term" value="C:MHC class I protein complex"/>
    <property type="evidence" value="ECO:0007669"/>
    <property type="project" value="UniProtKB-KW"/>
</dbReference>
<keyword evidence="2" id="KW-0490">MHC I</keyword>
<organism evidence="14 15">
    <name type="scientific">Lepidothrix coronata</name>
    <name type="common">blue-crowned manakin</name>
    <dbReference type="NCBI Taxonomy" id="321398"/>
    <lineage>
        <taxon>Eukaryota</taxon>
        <taxon>Metazoa</taxon>
        <taxon>Chordata</taxon>
        <taxon>Craniata</taxon>
        <taxon>Vertebrata</taxon>
        <taxon>Euteleostomi</taxon>
        <taxon>Archelosauria</taxon>
        <taxon>Archosauria</taxon>
        <taxon>Dinosauria</taxon>
        <taxon>Saurischia</taxon>
        <taxon>Theropoda</taxon>
        <taxon>Coelurosauria</taxon>
        <taxon>Aves</taxon>
        <taxon>Neognathae</taxon>
        <taxon>Neoaves</taxon>
        <taxon>Telluraves</taxon>
        <taxon>Australaves</taxon>
        <taxon>Passeriformes</taxon>
        <taxon>Pipridae</taxon>
        <taxon>Lepidothrix</taxon>
    </lineage>
</organism>
<dbReference type="SUPFAM" id="SSF48726">
    <property type="entry name" value="Immunoglobulin"/>
    <property type="match status" value="1"/>
</dbReference>
<evidence type="ECO:0000256" key="5">
    <source>
        <dbReference type="ARBA" id="ARBA00022859"/>
    </source>
</evidence>
<keyword evidence="3 12" id="KW-0812">Transmembrane</keyword>
<dbReference type="InterPro" id="IPR003006">
    <property type="entry name" value="Ig/MHC_CS"/>
</dbReference>
<comment type="similarity">
    <text evidence="10">Belongs to the MHC class I family.</text>
</comment>
<proteinExistence type="inferred from homology"/>
<evidence type="ECO:0000313" key="14">
    <source>
        <dbReference type="Proteomes" id="UP000504624"/>
    </source>
</evidence>
<dbReference type="PROSITE" id="PS00290">
    <property type="entry name" value="IG_MHC"/>
    <property type="match status" value="1"/>
</dbReference>
<dbReference type="GO" id="GO:0005615">
    <property type="term" value="C:extracellular space"/>
    <property type="evidence" value="ECO:0007669"/>
    <property type="project" value="TreeGrafter"/>
</dbReference>
<dbReference type="GO" id="GO:0006955">
    <property type="term" value="P:immune response"/>
    <property type="evidence" value="ECO:0007669"/>
    <property type="project" value="TreeGrafter"/>
</dbReference>
<evidence type="ECO:0000256" key="2">
    <source>
        <dbReference type="ARBA" id="ARBA00022451"/>
    </source>
</evidence>
<dbReference type="SUPFAM" id="SSF54452">
    <property type="entry name" value="MHC antigen-recognition domain"/>
    <property type="match status" value="1"/>
</dbReference>
<dbReference type="InterPro" id="IPR007110">
    <property type="entry name" value="Ig-like_dom"/>
</dbReference>
<dbReference type="GO" id="GO:0009897">
    <property type="term" value="C:external side of plasma membrane"/>
    <property type="evidence" value="ECO:0007669"/>
    <property type="project" value="TreeGrafter"/>
</dbReference>
<sequence length="430" mass="48105">MTPLDPLNLRVPPVLHSLRYLDVTVSEPSPGIPQYLSMGYVDGIPFERYDSERGQTEPQMPWMAARAEPGYWDRETQSNERNKLIATTNLETAWGLYNWSRGLHTVQRVCGCDLLSDGSVRGSFRQGYDGRDFISFELGSGSFVAADGAAQITKRKWEHDGIVAERQTHYLKNICPEWLRKYVGYGREALECKEPPDVHVSGKEEHGILTLSCHAYGFYPGMIRINWLKGDELWDQETEWGGIVPNSDGTFHSWARIEALPGEREQYRCWVEHAGMPEPGIFAWEPESVWNSIPVLVAVSVIAAIIIIGLVGIGVWKLRSGKREGNGYDPAPSRNHGLNNPGAGSTPSLSLQKGRSCWQSSSLCSHPPRPACGSSRWINFLLFSCVKLSETETVNDFCILGLPGDFCRLLQDFGIIPLMGSWSHLSLQCY</sequence>
<accession>A0A6J0GUB8</accession>
<evidence type="ECO:0000256" key="6">
    <source>
        <dbReference type="ARBA" id="ARBA00022989"/>
    </source>
</evidence>
<dbReference type="InterPro" id="IPR037055">
    <property type="entry name" value="MHC_I-like_Ag-recog_sf"/>
</dbReference>
<dbReference type="PRINTS" id="PR01638">
    <property type="entry name" value="MHCCLASSI"/>
</dbReference>
<dbReference type="Proteomes" id="UP000504624">
    <property type="component" value="Unplaced"/>
</dbReference>
<keyword evidence="9" id="KW-0325">Glycoprotein</keyword>
<dbReference type="OrthoDB" id="8936120at2759"/>
<evidence type="ECO:0000256" key="9">
    <source>
        <dbReference type="ARBA" id="ARBA00023180"/>
    </source>
</evidence>
<evidence type="ECO:0000259" key="13">
    <source>
        <dbReference type="PROSITE" id="PS50835"/>
    </source>
</evidence>
<evidence type="ECO:0000313" key="15">
    <source>
        <dbReference type="RefSeq" id="XP_017665244.1"/>
    </source>
</evidence>
<gene>
    <name evidence="15" type="primary">LOC108494829</name>
</gene>
<dbReference type="InterPro" id="IPR011162">
    <property type="entry name" value="MHC_I/II-like_Ag-recog"/>
</dbReference>
<feature type="region of interest" description="Disordered" evidence="11">
    <location>
        <begin position="327"/>
        <end position="353"/>
    </location>
</feature>
<name>A0A6J0GUB8_9PASS</name>
<evidence type="ECO:0000256" key="1">
    <source>
        <dbReference type="ARBA" id="ARBA00004479"/>
    </source>
</evidence>
<evidence type="ECO:0000256" key="8">
    <source>
        <dbReference type="ARBA" id="ARBA00023157"/>
    </source>
</evidence>
<keyword evidence="7 12" id="KW-0472">Membrane</keyword>
<dbReference type="CDD" id="cd07698">
    <property type="entry name" value="IgC1_MHC_I_alpha3"/>
    <property type="match status" value="1"/>
</dbReference>
<dbReference type="RefSeq" id="XP_017665244.1">
    <property type="nucleotide sequence ID" value="XM_017809755.1"/>
</dbReference>
<feature type="compositionally biased region" description="Polar residues" evidence="11">
    <location>
        <begin position="336"/>
        <end position="353"/>
    </location>
</feature>
<keyword evidence="6 12" id="KW-1133">Transmembrane helix</keyword>
<reference evidence="15" key="1">
    <citation type="submission" date="2025-08" db="UniProtKB">
        <authorList>
            <consortium name="RefSeq"/>
        </authorList>
    </citation>
    <scope>IDENTIFICATION</scope>
</reference>
<dbReference type="FunFam" id="3.30.500.10:FF:000001">
    <property type="entry name" value="H-2 class I histocompatibility antigen, alpha chain"/>
    <property type="match status" value="1"/>
</dbReference>
<evidence type="ECO:0000256" key="12">
    <source>
        <dbReference type="SAM" id="Phobius"/>
    </source>
</evidence>
<dbReference type="Gene3D" id="3.30.500.10">
    <property type="entry name" value="MHC class I-like antigen recognition-like"/>
    <property type="match status" value="1"/>
</dbReference>
<evidence type="ECO:0000256" key="3">
    <source>
        <dbReference type="ARBA" id="ARBA00022692"/>
    </source>
</evidence>
<dbReference type="InterPro" id="IPR036179">
    <property type="entry name" value="Ig-like_dom_sf"/>
</dbReference>
<dbReference type="Gene3D" id="2.60.40.10">
    <property type="entry name" value="Immunoglobulins"/>
    <property type="match status" value="1"/>
</dbReference>
<keyword evidence="8" id="KW-1015">Disulfide bond</keyword>
<feature type="transmembrane region" description="Helical" evidence="12">
    <location>
        <begin position="295"/>
        <end position="316"/>
    </location>
</feature>
<dbReference type="SMART" id="SM00407">
    <property type="entry name" value="IGc1"/>
    <property type="match status" value="1"/>
</dbReference>
<dbReference type="Pfam" id="PF00129">
    <property type="entry name" value="MHC_I"/>
    <property type="match status" value="1"/>
</dbReference>
<dbReference type="AlphaFoldDB" id="A0A6J0GUB8"/>
<keyword evidence="5" id="KW-0391">Immunity</keyword>
<dbReference type="PANTHER" id="PTHR16675">
    <property type="entry name" value="MHC CLASS I-RELATED"/>
    <property type="match status" value="1"/>
</dbReference>
<evidence type="ECO:0000256" key="4">
    <source>
        <dbReference type="ARBA" id="ARBA00022729"/>
    </source>
</evidence>
<dbReference type="PROSITE" id="PS50835">
    <property type="entry name" value="IG_LIKE"/>
    <property type="match status" value="1"/>
</dbReference>
<dbReference type="InterPro" id="IPR003597">
    <property type="entry name" value="Ig_C1-set"/>
</dbReference>